<dbReference type="EMBL" id="CP034593">
    <property type="protein sequence ID" value="AZQ76559.1"/>
    <property type="molecule type" value="Genomic_DNA"/>
</dbReference>
<proteinExistence type="predicted"/>
<keyword evidence="1" id="KW-0413">Isomerase</keyword>
<dbReference type="GO" id="GO:0016853">
    <property type="term" value="F:isomerase activity"/>
    <property type="evidence" value="ECO:0007669"/>
    <property type="project" value="UniProtKB-KW"/>
</dbReference>
<dbReference type="NCBIfam" id="TIGR03083">
    <property type="entry name" value="maleylpyruvate isomerase family mycothiol-dependent enzyme"/>
    <property type="match status" value="1"/>
</dbReference>
<protein>
    <submittedName>
        <fullName evidence="1">Maleylpyruvate isomerase family mycothiol-dependent enzyme</fullName>
    </submittedName>
</protein>
<name>A0A3Q9G6Y0_9ACTO</name>
<keyword evidence="1" id="KW-0670">Pyruvate</keyword>
<dbReference type="RefSeq" id="WP_126703367.1">
    <property type="nucleotide sequence ID" value="NZ_CP034593.1"/>
</dbReference>
<dbReference type="InterPro" id="IPR017517">
    <property type="entry name" value="Maleyloyr_isom"/>
</dbReference>
<dbReference type="SUPFAM" id="SSF109854">
    <property type="entry name" value="DinB/YfiT-like putative metalloenzymes"/>
    <property type="match status" value="1"/>
</dbReference>
<organism evidence="1 2">
    <name type="scientific">Flaviflexus ciconiae</name>
    <dbReference type="NCBI Taxonomy" id="2496867"/>
    <lineage>
        <taxon>Bacteria</taxon>
        <taxon>Bacillati</taxon>
        <taxon>Actinomycetota</taxon>
        <taxon>Actinomycetes</taxon>
        <taxon>Actinomycetales</taxon>
        <taxon>Actinomycetaceae</taxon>
        <taxon>Flaviflexus</taxon>
    </lineage>
</organism>
<evidence type="ECO:0000313" key="1">
    <source>
        <dbReference type="EMBL" id="AZQ76559.1"/>
    </source>
</evidence>
<dbReference type="Proteomes" id="UP000280344">
    <property type="component" value="Chromosome"/>
</dbReference>
<dbReference type="OrthoDB" id="3268903at2"/>
<reference evidence="1 2" key="1">
    <citation type="submission" date="2018-12" db="EMBL/GenBank/DDBJ databases">
        <title>Complete genome sequence of Flaviflexus sp. H23T48.</title>
        <authorList>
            <person name="Bae J.-W."/>
            <person name="Lee J.-Y."/>
        </authorList>
    </citation>
    <scope>NUCLEOTIDE SEQUENCE [LARGE SCALE GENOMIC DNA]</scope>
    <source>
        <strain evidence="1 2">H23T48</strain>
    </source>
</reference>
<keyword evidence="2" id="KW-1185">Reference proteome</keyword>
<dbReference type="AlphaFoldDB" id="A0A3Q9G6Y0"/>
<evidence type="ECO:0000313" key="2">
    <source>
        <dbReference type="Proteomes" id="UP000280344"/>
    </source>
</evidence>
<dbReference type="InterPro" id="IPR034660">
    <property type="entry name" value="DinB/YfiT-like"/>
</dbReference>
<accession>A0A3Q9G6Y0</accession>
<sequence length="171" mass="19487">MDFVTKERSDLISTFERIGPDAPTLCEGWDTEDLLRHMVTREIYPHITLAAKVPWNFSDAIREKNDHLETASFDELLDIYRKGPQKYSPLQVSALNRAFNTLEYVIHHEDIRRAQTPELGRVLDDEDQKAIWGSLKTTGQVSFAMAPVRIILRSPSMVSSPHSPPSVTRTP</sequence>
<gene>
    <name evidence="1" type="ORF">EJ997_03550</name>
</gene>
<dbReference type="KEGG" id="flh:EJ997_03550"/>